<accession>A0ABT5VJX2</accession>
<dbReference type="InterPro" id="IPR013321">
    <property type="entry name" value="Arc_rbn_hlx_hlx"/>
</dbReference>
<dbReference type="InterPro" id="IPR010985">
    <property type="entry name" value="Ribbon_hlx_hlx"/>
</dbReference>
<organism evidence="2 3">
    <name type="scientific">Alkalihalobacterium chitinilyticum</name>
    <dbReference type="NCBI Taxonomy" id="2980103"/>
    <lineage>
        <taxon>Bacteria</taxon>
        <taxon>Bacillati</taxon>
        <taxon>Bacillota</taxon>
        <taxon>Bacilli</taxon>
        <taxon>Bacillales</taxon>
        <taxon>Bacillaceae</taxon>
        <taxon>Alkalihalobacterium</taxon>
    </lineage>
</organism>
<sequence>MRKKFTTTLDEELIKKIKLRAIQEDTDVSKLLEKLIQEYLYEKTEKE</sequence>
<dbReference type="RefSeq" id="WP_275120103.1">
    <property type="nucleotide sequence ID" value="NZ_JAOTPO010000016.1"/>
</dbReference>
<dbReference type="Proteomes" id="UP001148125">
    <property type="component" value="Unassembled WGS sequence"/>
</dbReference>
<dbReference type="EMBL" id="JAOTPO010000016">
    <property type="protein sequence ID" value="MDE5415501.1"/>
    <property type="molecule type" value="Genomic_DNA"/>
</dbReference>
<evidence type="ECO:0000259" key="1">
    <source>
        <dbReference type="Pfam" id="PF01402"/>
    </source>
</evidence>
<dbReference type="Gene3D" id="1.10.1220.10">
    <property type="entry name" value="Met repressor-like"/>
    <property type="match status" value="1"/>
</dbReference>
<feature type="domain" description="Ribbon-helix-helix protein CopG" evidence="1">
    <location>
        <begin position="5"/>
        <end position="42"/>
    </location>
</feature>
<proteinExistence type="predicted"/>
<keyword evidence="3" id="KW-1185">Reference proteome</keyword>
<comment type="caution">
    <text evidence="2">The sequence shown here is derived from an EMBL/GenBank/DDBJ whole genome shotgun (WGS) entry which is preliminary data.</text>
</comment>
<reference evidence="2" key="1">
    <citation type="submission" date="2024-05" db="EMBL/GenBank/DDBJ databases">
        <title>Alkalihalobacillus sp. strain MEB203 novel alkaliphilic bacterium from Lonar Lake, India.</title>
        <authorList>
            <person name="Joshi A."/>
            <person name="Thite S."/>
            <person name="Mengade P."/>
        </authorList>
    </citation>
    <scope>NUCLEOTIDE SEQUENCE</scope>
    <source>
        <strain evidence="2">MEB 203</strain>
    </source>
</reference>
<gene>
    <name evidence="2" type="ORF">N7Z68_19235</name>
</gene>
<protein>
    <submittedName>
        <fullName evidence="2">Ribbon-helix-helix protein, CopG family</fullName>
    </submittedName>
</protein>
<name>A0ABT5VJX2_9BACI</name>
<evidence type="ECO:0000313" key="3">
    <source>
        <dbReference type="Proteomes" id="UP001148125"/>
    </source>
</evidence>
<dbReference type="InterPro" id="IPR002145">
    <property type="entry name" value="CopG"/>
</dbReference>
<dbReference type="Pfam" id="PF01402">
    <property type="entry name" value="RHH_1"/>
    <property type="match status" value="1"/>
</dbReference>
<evidence type="ECO:0000313" key="2">
    <source>
        <dbReference type="EMBL" id="MDE5415501.1"/>
    </source>
</evidence>
<dbReference type="SUPFAM" id="SSF47598">
    <property type="entry name" value="Ribbon-helix-helix"/>
    <property type="match status" value="1"/>
</dbReference>